<keyword evidence="5" id="KW-1185">Reference proteome</keyword>
<dbReference type="InterPro" id="IPR025326">
    <property type="entry name" value="DUF4232"/>
</dbReference>
<accession>A0ABV1XDM8</accession>
<feature type="domain" description="DUF4232" evidence="3">
    <location>
        <begin position="90"/>
        <end position="240"/>
    </location>
</feature>
<evidence type="ECO:0000256" key="2">
    <source>
        <dbReference type="SAM" id="SignalP"/>
    </source>
</evidence>
<keyword evidence="2" id="KW-0732">Signal</keyword>
<evidence type="ECO:0000313" key="5">
    <source>
        <dbReference type="Proteomes" id="UP001474181"/>
    </source>
</evidence>
<dbReference type="RefSeq" id="WP_350791356.1">
    <property type="nucleotide sequence ID" value="NZ_JBEPEK010000737.1"/>
</dbReference>
<dbReference type="Proteomes" id="UP001474181">
    <property type="component" value="Unassembled WGS sequence"/>
</dbReference>
<protein>
    <submittedName>
        <fullName evidence="4">DUF4232 domain-containing protein</fullName>
    </submittedName>
</protein>
<comment type="caution">
    <text evidence="4">The sequence shown here is derived from an EMBL/GenBank/DDBJ whole genome shotgun (WGS) entry which is preliminary data.</text>
</comment>
<feature type="compositionally biased region" description="Low complexity" evidence="1">
    <location>
        <begin position="59"/>
        <end position="93"/>
    </location>
</feature>
<gene>
    <name evidence="4" type="ORF">ABT404_48130</name>
</gene>
<feature type="signal peptide" evidence="2">
    <location>
        <begin position="1"/>
        <end position="21"/>
    </location>
</feature>
<evidence type="ECO:0000256" key="1">
    <source>
        <dbReference type="SAM" id="MobiDB-lite"/>
    </source>
</evidence>
<dbReference type="EMBL" id="JBEPEK010000737">
    <property type="protein sequence ID" value="MER7187146.1"/>
    <property type="molecule type" value="Genomic_DNA"/>
</dbReference>
<dbReference type="Pfam" id="PF14016">
    <property type="entry name" value="DUF4232"/>
    <property type="match status" value="1"/>
</dbReference>
<evidence type="ECO:0000313" key="4">
    <source>
        <dbReference type="EMBL" id="MER7187146.1"/>
    </source>
</evidence>
<reference evidence="4 5" key="1">
    <citation type="submission" date="2024-06" db="EMBL/GenBank/DDBJ databases">
        <title>The Natural Products Discovery Center: Release of the First 8490 Sequenced Strains for Exploring Actinobacteria Biosynthetic Diversity.</title>
        <authorList>
            <person name="Kalkreuter E."/>
            <person name="Kautsar S.A."/>
            <person name="Yang D."/>
            <person name="Bader C.D."/>
            <person name="Teijaro C.N."/>
            <person name="Fluegel L."/>
            <person name="Davis C.M."/>
            <person name="Simpson J.R."/>
            <person name="Lauterbach L."/>
            <person name="Steele A.D."/>
            <person name="Gui C."/>
            <person name="Meng S."/>
            <person name="Li G."/>
            <person name="Viehrig K."/>
            <person name="Ye F."/>
            <person name="Su P."/>
            <person name="Kiefer A.F."/>
            <person name="Nichols A."/>
            <person name="Cepeda A.J."/>
            <person name="Yan W."/>
            <person name="Fan B."/>
            <person name="Jiang Y."/>
            <person name="Adhikari A."/>
            <person name="Zheng C.-J."/>
            <person name="Schuster L."/>
            <person name="Cowan T.M."/>
            <person name="Smanski M.J."/>
            <person name="Chevrette M.G."/>
            <person name="De Carvalho L.P.S."/>
            <person name="Shen B."/>
        </authorList>
    </citation>
    <scope>NUCLEOTIDE SEQUENCE [LARGE SCALE GENOMIC DNA]</scope>
    <source>
        <strain evidence="4 5">NPDC000234</strain>
    </source>
</reference>
<feature type="region of interest" description="Disordered" evidence="1">
    <location>
        <begin position="35"/>
        <end position="109"/>
    </location>
</feature>
<dbReference type="PROSITE" id="PS51257">
    <property type="entry name" value="PROKAR_LIPOPROTEIN"/>
    <property type="match status" value="1"/>
</dbReference>
<sequence>MHIRGGRQVLVAGLLMAATMACDTGVHYSVPDTQASHEATARPAAATPSVSPARRPAKATDAAEAPESSSTAAPSNTRSRTTTAPSAPTCTTRDLAVAEGRTSPQVGDHRPGYAAEIVLRNRSGSSCRLSGWPGLTFFGDGTVHICTTADPPGCESGPVSTSGTRPFKVSRSGAVVPPSVLLAPGRTTSFLLYAEDPCAGVGVAAPYGVDIRLPGGSRPLTLVPGPNLSPCDEKFVVTAFGSAV</sequence>
<organism evidence="4 5">
    <name type="scientific">Streptomyces hyaluromycini</name>
    <dbReference type="NCBI Taxonomy" id="1377993"/>
    <lineage>
        <taxon>Bacteria</taxon>
        <taxon>Bacillati</taxon>
        <taxon>Actinomycetota</taxon>
        <taxon>Actinomycetes</taxon>
        <taxon>Kitasatosporales</taxon>
        <taxon>Streptomycetaceae</taxon>
        <taxon>Streptomyces</taxon>
    </lineage>
</organism>
<proteinExistence type="predicted"/>
<feature type="chain" id="PRO_5046553830" evidence="2">
    <location>
        <begin position="22"/>
        <end position="244"/>
    </location>
</feature>
<name>A0ABV1XDM8_9ACTN</name>
<evidence type="ECO:0000259" key="3">
    <source>
        <dbReference type="Pfam" id="PF14016"/>
    </source>
</evidence>